<organism evidence="2 3">
    <name type="scientific">Brassica carinata</name>
    <name type="common">Ethiopian mustard</name>
    <name type="synonym">Abyssinian cabbage</name>
    <dbReference type="NCBI Taxonomy" id="52824"/>
    <lineage>
        <taxon>Eukaryota</taxon>
        <taxon>Viridiplantae</taxon>
        <taxon>Streptophyta</taxon>
        <taxon>Embryophyta</taxon>
        <taxon>Tracheophyta</taxon>
        <taxon>Spermatophyta</taxon>
        <taxon>Magnoliopsida</taxon>
        <taxon>eudicotyledons</taxon>
        <taxon>Gunneridae</taxon>
        <taxon>Pentapetalae</taxon>
        <taxon>rosids</taxon>
        <taxon>malvids</taxon>
        <taxon>Brassicales</taxon>
        <taxon>Brassicaceae</taxon>
        <taxon>Brassiceae</taxon>
        <taxon>Brassica</taxon>
    </lineage>
</organism>
<feature type="region of interest" description="Disordered" evidence="1">
    <location>
        <begin position="222"/>
        <end position="252"/>
    </location>
</feature>
<gene>
    <name evidence="2" type="ORF">Bca52824_075329</name>
</gene>
<dbReference type="Proteomes" id="UP000886595">
    <property type="component" value="Unassembled WGS sequence"/>
</dbReference>
<name>A0A8X7TVB5_BRACI</name>
<evidence type="ECO:0000256" key="1">
    <source>
        <dbReference type="SAM" id="MobiDB-lite"/>
    </source>
</evidence>
<accession>A0A8X7TVB5</accession>
<reference evidence="2 3" key="1">
    <citation type="submission" date="2020-02" db="EMBL/GenBank/DDBJ databases">
        <authorList>
            <person name="Ma Q."/>
            <person name="Huang Y."/>
            <person name="Song X."/>
            <person name="Pei D."/>
        </authorList>
    </citation>
    <scope>NUCLEOTIDE SEQUENCE [LARGE SCALE GENOMIC DNA]</scope>
    <source>
        <strain evidence="2">Sxm20200214</strain>
        <tissue evidence="2">Leaf</tissue>
    </source>
</reference>
<comment type="caution">
    <text evidence="2">The sequence shown here is derived from an EMBL/GenBank/DDBJ whole genome shotgun (WGS) entry which is preliminary data.</text>
</comment>
<keyword evidence="3" id="KW-1185">Reference proteome</keyword>
<feature type="compositionally biased region" description="Basic and acidic residues" evidence="1">
    <location>
        <begin position="222"/>
        <end position="243"/>
    </location>
</feature>
<evidence type="ECO:0000313" key="3">
    <source>
        <dbReference type="Proteomes" id="UP000886595"/>
    </source>
</evidence>
<dbReference type="EMBL" id="JAAMPC010000015">
    <property type="protein sequence ID" value="KAG2256035.1"/>
    <property type="molecule type" value="Genomic_DNA"/>
</dbReference>
<evidence type="ECO:0000313" key="2">
    <source>
        <dbReference type="EMBL" id="KAG2256035.1"/>
    </source>
</evidence>
<sequence length="305" mass="34612">MEEEEHGQALEATLSRHFAALQKLKNQTALLEKRNKAQGQHFTSSEIQELYPRRYPTHGSKEARKIVAQEGQRVLPQQDYFQPNQGHAIVHCFDQKSDIPEAMKMSKSVGQNTLIRSKEKQEHATMQVKAKGYQMRVICLLRLQGPNQNMSSIKIHTTSGNRNLNKRLFKLMNLSCPKKSEIIAGNQGEYKAKKEQEVLAATTDLRVNCSICFDPGISQEEHKNRTELSKEGDHTNQDRKLQERQPPNQTCPKKNIILHHAKASKVYNLHSIHIAHPIISLVDPSKLPSSISSTLIPSLQHLSKI</sequence>
<dbReference type="AlphaFoldDB" id="A0A8X7TVB5"/>
<protein>
    <submittedName>
        <fullName evidence="2">Uncharacterized protein</fullName>
    </submittedName>
</protein>
<proteinExistence type="predicted"/>